<accession>A0ABU1SZ15</accession>
<sequence>MNTHHVEAYFKAMSGKETTKLAEHLSESVILQSPVFPDPFEGKETVVKILSGLLATIDSLDVDLTFASDRDVAVFFTIQCDGITVKGNEHIHLDENGLIDFFEVAWRPLPSAVLIQEKLANKLGGQPMRLVPAT</sequence>
<evidence type="ECO:0000313" key="2">
    <source>
        <dbReference type="EMBL" id="MDR6903673.1"/>
    </source>
</evidence>
<evidence type="ECO:0000259" key="1">
    <source>
        <dbReference type="Pfam" id="PF12680"/>
    </source>
</evidence>
<dbReference type="EMBL" id="JAVDUP010000009">
    <property type="protein sequence ID" value="MDR6903673.1"/>
    <property type="molecule type" value="Genomic_DNA"/>
</dbReference>
<dbReference type="Gene3D" id="3.10.450.50">
    <property type="match status" value="1"/>
</dbReference>
<protein>
    <recommendedName>
        <fullName evidence="1">SnoaL-like domain-containing protein</fullName>
    </recommendedName>
</protein>
<proteinExistence type="predicted"/>
<name>A0ABU1SZ15_9HYPH</name>
<comment type="caution">
    <text evidence="2">The sequence shown here is derived from an EMBL/GenBank/DDBJ whole genome shotgun (WGS) entry which is preliminary data.</text>
</comment>
<keyword evidence="3" id="KW-1185">Reference proteome</keyword>
<dbReference type="InterPro" id="IPR037401">
    <property type="entry name" value="SnoaL-like"/>
</dbReference>
<evidence type="ECO:0000313" key="3">
    <source>
        <dbReference type="Proteomes" id="UP001250791"/>
    </source>
</evidence>
<feature type="domain" description="SnoaL-like" evidence="1">
    <location>
        <begin position="6"/>
        <end position="99"/>
    </location>
</feature>
<dbReference type="InterPro" id="IPR032710">
    <property type="entry name" value="NTF2-like_dom_sf"/>
</dbReference>
<organism evidence="2 3">
    <name type="scientific">Rhizobium miluonense</name>
    <dbReference type="NCBI Taxonomy" id="411945"/>
    <lineage>
        <taxon>Bacteria</taxon>
        <taxon>Pseudomonadati</taxon>
        <taxon>Pseudomonadota</taxon>
        <taxon>Alphaproteobacteria</taxon>
        <taxon>Hyphomicrobiales</taxon>
        <taxon>Rhizobiaceae</taxon>
        <taxon>Rhizobium/Agrobacterium group</taxon>
        <taxon>Rhizobium</taxon>
    </lineage>
</organism>
<dbReference type="Pfam" id="PF12680">
    <property type="entry name" value="SnoaL_2"/>
    <property type="match status" value="1"/>
</dbReference>
<dbReference type="Proteomes" id="UP001250791">
    <property type="component" value="Unassembled WGS sequence"/>
</dbReference>
<gene>
    <name evidence="2" type="ORF">J2W52_005306</name>
</gene>
<dbReference type="RefSeq" id="WP_112339097.1">
    <property type="nucleotide sequence ID" value="NZ_JAVDUP010000009.1"/>
</dbReference>
<reference evidence="2 3" key="1">
    <citation type="submission" date="2023-07" db="EMBL/GenBank/DDBJ databases">
        <title>Sorghum-associated microbial communities from plants grown in Nebraska, USA.</title>
        <authorList>
            <person name="Schachtman D."/>
        </authorList>
    </citation>
    <scope>NUCLEOTIDE SEQUENCE [LARGE SCALE GENOMIC DNA]</scope>
    <source>
        <strain evidence="2 3">3199</strain>
    </source>
</reference>
<dbReference type="SUPFAM" id="SSF54427">
    <property type="entry name" value="NTF2-like"/>
    <property type="match status" value="1"/>
</dbReference>